<protein>
    <recommendedName>
        <fullName evidence="6">RING-type domain-containing protein</fullName>
    </recommendedName>
</protein>
<dbReference type="PANTHER" id="PTHR37393:SF1">
    <property type="entry name" value="AT-RICH INTERACTIVE DOMAIN-CONTAINING PROTEIN 1A-LIKE"/>
    <property type="match status" value="1"/>
</dbReference>
<feature type="compositionally biased region" description="Low complexity" evidence="5">
    <location>
        <begin position="379"/>
        <end position="403"/>
    </location>
</feature>
<evidence type="ECO:0000259" key="6">
    <source>
        <dbReference type="PROSITE" id="PS50089"/>
    </source>
</evidence>
<feature type="compositionally biased region" description="Low complexity" evidence="5">
    <location>
        <begin position="311"/>
        <end position="331"/>
    </location>
</feature>
<name>A0A4D6LJU1_VIGUN</name>
<evidence type="ECO:0000313" key="8">
    <source>
        <dbReference type="Proteomes" id="UP000501690"/>
    </source>
</evidence>
<dbReference type="CDD" id="cd16449">
    <property type="entry name" value="RING-HC"/>
    <property type="match status" value="1"/>
</dbReference>
<feature type="compositionally biased region" description="Polar residues" evidence="5">
    <location>
        <begin position="901"/>
        <end position="918"/>
    </location>
</feature>
<dbReference type="EMBL" id="CP039347">
    <property type="protein sequence ID" value="QCD88979.1"/>
    <property type="molecule type" value="Genomic_DNA"/>
</dbReference>
<keyword evidence="8" id="KW-1185">Reference proteome</keyword>
<feature type="compositionally biased region" description="Low complexity" evidence="5">
    <location>
        <begin position="514"/>
        <end position="525"/>
    </location>
</feature>
<dbReference type="PROSITE" id="PS00518">
    <property type="entry name" value="ZF_RING_1"/>
    <property type="match status" value="1"/>
</dbReference>
<evidence type="ECO:0000256" key="3">
    <source>
        <dbReference type="ARBA" id="ARBA00022833"/>
    </source>
</evidence>
<evidence type="ECO:0000256" key="5">
    <source>
        <dbReference type="SAM" id="MobiDB-lite"/>
    </source>
</evidence>
<evidence type="ECO:0000256" key="2">
    <source>
        <dbReference type="ARBA" id="ARBA00022771"/>
    </source>
</evidence>
<dbReference type="SUPFAM" id="SSF49599">
    <property type="entry name" value="TRAF domain-like"/>
    <property type="match status" value="1"/>
</dbReference>
<proteinExistence type="predicted"/>
<feature type="compositionally biased region" description="Polar residues" evidence="5">
    <location>
        <begin position="430"/>
        <end position="446"/>
    </location>
</feature>
<keyword evidence="2 4" id="KW-0863">Zinc-finger</keyword>
<keyword evidence="3" id="KW-0862">Zinc</keyword>
<gene>
    <name evidence="7" type="ORF">DEO72_LG3g3532</name>
</gene>
<dbReference type="InterPro" id="IPR001841">
    <property type="entry name" value="Znf_RING"/>
</dbReference>
<dbReference type="Proteomes" id="UP000501690">
    <property type="component" value="Linkage Group LG3"/>
</dbReference>
<feature type="compositionally biased region" description="Low complexity" evidence="5">
    <location>
        <begin position="540"/>
        <end position="562"/>
    </location>
</feature>
<keyword evidence="1" id="KW-0479">Metal-binding</keyword>
<dbReference type="PANTHER" id="PTHR37393">
    <property type="entry name" value="AT-RICH INTERACTIVE DOMAIN-CONTAINING PROTEIN 1A-LIKE"/>
    <property type="match status" value="1"/>
</dbReference>
<accession>A0A4D6LJU1</accession>
<feature type="compositionally biased region" description="Low complexity" evidence="5">
    <location>
        <begin position="254"/>
        <end position="303"/>
    </location>
</feature>
<feature type="region of interest" description="Disordered" evidence="5">
    <location>
        <begin position="878"/>
        <end position="941"/>
    </location>
</feature>
<sequence>MGFDNECIVNIQSLAGEYFCPVCRLLVFPNEALQSQCTHLYCKPCLTYVVSTTKACPYDGYLVTEADSKPLTESNKTLAETIGKITVHCLYHRSGCTWQGSLSECTSHCSGCAFGNSPVVCNRCGIQIVHRQVQEHAQNCPGVQGQAQQVTTTQDPSTTSVVASTDQNQNAAPVAATAAQAAVSTTIPGQVSNQQPNLTPQTQALVQTTGQPTAEQWYQQQQYQQYYQQYPGQDPYQQQYQHYYPYQQSMVPQYQQAYSQPQPQSQSQPQAQLQPQPQPQAQHQSQQPQLQQQPQAQSQPLSHIQAPVVPPSQNQMQVQQQPQQLQPAVQPHGQTSHAPGHSLPQSQTQPYPYPQVQPHSVQPPPQPQQPMQIPPYQQPLPQMQHSQPQIQQPVQKYPVPQSQAHAQLQPNAPVQHPSQLPMPPHHPVTPNVQPQVQNAATPSVTGHHSYPQPPPHPNMQPGVPQHPMHGHPQSGHQPHAQHPVQMQNQFPPQIPTMRPNQSHAMFPNQQSSVQGQTTPPLQQQPVYSHNQQPGQINQRPTLQPVQQIPQQQPFAQHQMPMPSHLRPPGPAHSFPKQVYSQPQGNIAPSNSIQQNQSQNTGGRPLVPNHAGHLQPFAQSANTIPVRHGQNGAGYLLENQKLLAGTNNQVQLPSELQSRAPETIERHGDVVEQTDSAAAKLGKNFKDLDTVSGSTNELKSEKFEASLKPVEVGNMQNNEDPHSIKTSVPNANAVENGDSVNKNLGMGAAAESNWKPSVSTKSGGAMHGVQNDSNEHSVQGNEFQEGHPLKTETKLAESETDKLQNDDNSAPSNSQSNGGFAQLSHSTTFTDQSKHQQQMTNYGPSVQQRSSAILGSQLPHPTIPNQSLSSLHSSALVRNHGSAHDPHTGQPLAESFPPTMFKQPQDSDITPGRSFQPQSLGPPQPFNQVHEPPFRAGTSNLSRLGGPQFGAPLPGDMHGRMAGNIPPHGPEGFGLHDDRFKPFLVSSQQNIDRREYDDDLKKFSRLPLDAESISKFGNYSLSAHESGKRSVGIHDDVIKKSGSTLHPGYLGPGPGYGRHHMDGITPRSPVGEYAEMSSRRLGAHSGSLIGKSGIDDFDGRVSRHFGGEFRDSRFPHLPSHLHRDEFDGFGNFRMGEHPRSGDFIGQDEFAGHFRRGEPLGPHNFPRHLQLGEPVGFGAHPGHMRAVEHGSFRSFESFAKGNRPGHPQLGEPGFRSSFSLPGFPNDAGFLTGDIRSFDNLRRRKTSSMGWCRICKVDCETVEGLDLHSQTKEHQKMAMDMVKTIKQNAKKQKLIPSEQPTVDDGNKTHNTGCAAFMVMGMIYRTGVLWQLSLLAFEFEIDNYITGIALNLGAFCQKMAGEVVIVTSQGRYKRRERSCAAFVIPILTIEPKNLVATYLACLGMA</sequence>
<feature type="compositionally biased region" description="Polar residues" evidence="5">
    <location>
        <begin position="526"/>
        <end position="539"/>
    </location>
</feature>
<reference evidence="7 8" key="1">
    <citation type="submission" date="2019-04" db="EMBL/GenBank/DDBJ databases">
        <title>An improved genome assembly and genetic linkage map for asparagus bean, Vigna unguiculata ssp. sesquipedialis.</title>
        <authorList>
            <person name="Xia Q."/>
            <person name="Zhang R."/>
            <person name="Dong Y."/>
        </authorList>
    </citation>
    <scope>NUCLEOTIDE SEQUENCE [LARGE SCALE GENOMIC DNA]</scope>
    <source>
        <tissue evidence="7">Leaf</tissue>
    </source>
</reference>
<feature type="compositionally biased region" description="Polar residues" evidence="5">
    <location>
        <begin position="578"/>
        <end position="588"/>
    </location>
</feature>
<evidence type="ECO:0000256" key="1">
    <source>
        <dbReference type="ARBA" id="ARBA00022723"/>
    </source>
</evidence>
<dbReference type="Gene3D" id="3.30.40.10">
    <property type="entry name" value="Zinc/RING finger domain, C3HC4 (zinc finger)"/>
    <property type="match status" value="1"/>
</dbReference>
<feature type="compositionally biased region" description="Polar residues" evidence="5">
    <location>
        <begin position="404"/>
        <end position="418"/>
    </location>
</feature>
<dbReference type="InterPro" id="IPR013083">
    <property type="entry name" value="Znf_RING/FYVE/PHD"/>
</dbReference>
<feature type="compositionally biased region" description="Basic and acidic residues" evidence="5">
    <location>
        <begin position="783"/>
        <end position="804"/>
    </location>
</feature>
<feature type="region of interest" description="Disordered" evidence="5">
    <location>
        <begin position="712"/>
        <end position="848"/>
    </location>
</feature>
<dbReference type="SUPFAM" id="SSF57850">
    <property type="entry name" value="RING/U-box"/>
    <property type="match status" value="1"/>
</dbReference>
<feature type="region of interest" description="Disordered" evidence="5">
    <location>
        <begin position="254"/>
        <end position="609"/>
    </location>
</feature>
<organism evidence="7 8">
    <name type="scientific">Vigna unguiculata</name>
    <name type="common">Cowpea</name>
    <dbReference type="NCBI Taxonomy" id="3917"/>
    <lineage>
        <taxon>Eukaryota</taxon>
        <taxon>Viridiplantae</taxon>
        <taxon>Streptophyta</taxon>
        <taxon>Embryophyta</taxon>
        <taxon>Tracheophyta</taxon>
        <taxon>Spermatophyta</taxon>
        <taxon>Magnoliopsida</taxon>
        <taxon>eudicotyledons</taxon>
        <taxon>Gunneridae</taxon>
        <taxon>Pentapetalae</taxon>
        <taxon>rosids</taxon>
        <taxon>fabids</taxon>
        <taxon>Fabales</taxon>
        <taxon>Fabaceae</taxon>
        <taxon>Papilionoideae</taxon>
        <taxon>50 kb inversion clade</taxon>
        <taxon>NPAAA clade</taxon>
        <taxon>indigoferoid/millettioid clade</taxon>
        <taxon>Phaseoleae</taxon>
        <taxon>Vigna</taxon>
    </lineage>
</organism>
<feature type="compositionally biased region" description="Polar residues" evidence="5">
    <location>
        <begin position="498"/>
        <end position="513"/>
    </location>
</feature>
<feature type="compositionally biased region" description="Polar residues" evidence="5">
    <location>
        <begin position="713"/>
        <end position="729"/>
    </location>
</feature>
<evidence type="ECO:0000313" key="7">
    <source>
        <dbReference type="EMBL" id="QCD88979.1"/>
    </source>
</evidence>
<feature type="compositionally biased region" description="Pro residues" evidence="5">
    <location>
        <begin position="351"/>
        <end position="378"/>
    </location>
</feature>
<evidence type="ECO:0000256" key="4">
    <source>
        <dbReference type="PROSITE-ProRule" id="PRU00175"/>
    </source>
</evidence>
<feature type="compositionally biased region" description="Low complexity" evidence="5">
    <location>
        <begin position="589"/>
        <end position="599"/>
    </location>
</feature>
<dbReference type="InterPro" id="IPR017907">
    <property type="entry name" value="Znf_RING_CS"/>
</dbReference>
<feature type="compositionally biased region" description="Polar residues" evidence="5">
    <location>
        <begin position="805"/>
        <end position="848"/>
    </location>
</feature>
<dbReference type="GO" id="GO:0008270">
    <property type="term" value="F:zinc ion binding"/>
    <property type="evidence" value="ECO:0007669"/>
    <property type="project" value="UniProtKB-KW"/>
</dbReference>
<feature type="compositionally biased region" description="Polar residues" evidence="5">
    <location>
        <begin position="769"/>
        <end position="781"/>
    </location>
</feature>
<feature type="domain" description="RING-type" evidence="6">
    <location>
        <begin position="20"/>
        <end position="59"/>
    </location>
</feature>
<dbReference type="PROSITE" id="PS50089">
    <property type="entry name" value="ZF_RING_2"/>
    <property type="match status" value="1"/>
</dbReference>